<reference evidence="1 2" key="1">
    <citation type="journal article" date="2023" name="G3 (Bethesda)">
        <title>A chromosome-length genome assembly and annotation of blackberry (Rubus argutus, cv. 'Hillquist').</title>
        <authorList>
            <person name="Bruna T."/>
            <person name="Aryal R."/>
            <person name="Dudchenko O."/>
            <person name="Sargent D.J."/>
            <person name="Mead D."/>
            <person name="Buti M."/>
            <person name="Cavallini A."/>
            <person name="Hytonen T."/>
            <person name="Andres J."/>
            <person name="Pham M."/>
            <person name="Weisz D."/>
            <person name="Mascagni F."/>
            <person name="Usai G."/>
            <person name="Natali L."/>
            <person name="Bassil N."/>
            <person name="Fernandez G.E."/>
            <person name="Lomsadze A."/>
            <person name="Armour M."/>
            <person name="Olukolu B."/>
            <person name="Poorten T."/>
            <person name="Britton C."/>
            <person name="Davik J."/>
            <person name="Ashrafi H."/>
            <person name="Aiden E.L."/>
            <person name="Borodovsky M."/>
            <person name="Worthington M."/>
        </authorList>
    </citation>
    <scope>NUCLEOTIDE SEQUENCE [LARGE SCALE GENOMIC DNA]</scope>
    <source>
        <strain evidence="1">PI 553951</strain>
    </source>
</reference>
<dbReference type="EMBL" id="JBEDUW010000003">
    <property type="protein sequence ID" value="KAK9939964.1"/>
    <property type="molecule type" value="Genomic_DNA"/>
</dbReference>
<organism evidence="1 2">
    <name type="scientific">Rubus argutus</name>
    <name type="common">Southern blackberry</name>
    <dbReference type="NCBI Taxonomy" id="59490"/>
    <lineage>
        <taxon>Eukaryota</taxon>
        <taxon>Viridiplantae</taxon>
        <taxon>Streptophyta</taxon>
        <taxon>Embryophyta</taxon>
        <taxon>Tracheophyta</taxon>
        <taxon>Spermatophyta</taxon>
        <taxon>Magnoliopsida</taxon>
        <taxon>eudicotyledons</taxon>
        <taxon>Gunneridae</taxon>
        <taxon>Pentapetalae</taxon>
        <taxon>rosids</taxon>
        <taxon>fabids</taxon>
        <taxon>Rosales</taxon>
        <taxon>Rosaceae</taxon>
        <taxon>Rosoideae</taxon>
        <taxon>Rosoideae incertae sedis</taxon>
        <taxon>Rubus</taxon>
    </lineage>
</organism>
<accession>A0AAW1XTZ2</accession>
<comment type="caution">
    <text evidence="1">The sequence shown here is derived from an EMBL/GenBank/DDBJ whole genome shotgun (WGS) entry which is preliminary data.</text>
</comment>
<protein>
    <submittedName>
        <fullName evidence="1">Uncharacterized protein</fullName>
    </submittedName>
</protein>
<name>A0AAW1XTZ2_RUBAR</name>
<sequence>MPKPPLIQASMSGCPIELVEHEILCFACVDIRIHVKEGGITRALVAYYQKYLDEQAKKEIKDLVADLKRC</sequence>
<gene>
    <name evidence="1" type="ORF">M0R45_016643</name>
</gene>
<keyword evidence="2" id="KW-1185">Reference proteome</keyword>
<dbReference type="Proteomes" id="UP001457282">
    <property type="component" value="Unassembled WGS sequence"/>
</dbReference>
<evidence type="ECO:0000313" key="1">
    <source>
        <dbReference type="EMBL" id="KAK9939964.1"/>
    </source>
</evidence>
<evidence type="ECO:0000313" key="2">
    <source>
        <dbReference type="Proteomes" id="UP001457282"/>
    </source>
</evidence>
<dbReference type="AlphaFoldDB" id="A0AAW1XTZ2"/>
<proteinExistence type="predicted"/>